<accession>A0ABD3MT58</accession>
<dbReference type="SUPFAM" id="SSF48179">
    <property type="entry name" value="6-phosphogluconate dehydrogenase C-terminal domain-like"/>
    <property type="match status" value="1"/>
</dbReference>
<proteinExistence type="predicted"/>
<dbReference type="InterPro" id="IPR003421">
    <property type="entry name" value="Opine_DH"/>
</dbReference>
<dbReference type="Pfam" id="PF02317">
    <property type="entry name" value="Octopine_DH"/>
    <property type="match status" value="1"/>
</dbReference>
<name>A0ABD3MT58_9STRA</name>
<feature type="compositionally biased region" description="Polar residues" evidence="1">
    <location>
        <begin position="435"/>
        <end position="445"/>
    </location>
</feature>
<reference evidence="4 5" key="1">
    <citation type="submission" date="2024-10" db="EMBL/GenBank/DDBJ databases">
        <title>Updated reference genomes for cyclostephanoid diatoms.</title>
        <authorList>
            <person name="Roberts W.R."/>
            <person name="Alverson A.J."/>
        </authorList>
    </citation>
    <scope>NUCLEOTIDE SEQUENCE [LARGE SCALE GENOMIC DNA]</scope>
    <source>
        <strain evidence="4 5">AJA232-27</strain>
    </source>
</reference>
<feature type="domain" description="Opine dehydrogenase" evidence="3">
    <location>
        <begin position="399"/>
        <end position="594"/>
    </location>
</feature>
<dbReference type="EMBL" id="JALLBG020000082">
    <property type="protein sequence ID" value="KAL3766652.1"/>
    <property type="molecule type" value="Genomic_DNA"/>
</dbReference>
<dbReference type="AlphaFoldDB" id="A0ABD3MT58"/>
<feature type="region of interest" description="Disordered" evidence="1">
    <location>
        <begin position="423"/>
        <end position="464"/>
    </location>
</feature>
<evidence type="ECO:0000313" key="4">
    <source>
        <dbReference type="EMBL" id="KAL3766652.1"/>
    </source>
</evidence>
<dbReference type="InterPro" id="IPR008927">
    <property type="entry name" value="6-PGluconate_DH-like_C_sf"/>
</dbReference>
<dbReference type="Gene3D" id="1.10.1040.10">
    <property type="entry name" value="N-(1-d-carboxylethyl)-l-norvaline Dehydrogenase, domain 2"/>
    <property type="match status" value="1"/>
</dbReference>
<dbReference type="InterPro" id="IPR013328">
    <property type="entry name" value="6PGD_dom2"/>
</dbReference>
<feature type="signal peptide" evidence="2">
    <location>
        <begin position="1"/>
        <end position="25"/>
    </location>
</feature>
<feature type="chain" id="PRO_5044827083" description="Opine dehydrogenase domain-containing protein" evidence="2">
    <location>
        <begin position="26"/>
        <end position="645"/>
    </location>
</feature>
<evidence type="ECO:0000256" key="2">
    <source>
        <dbReference type="SAM" id="SignalP"/>
    </source>
</evidence>
<protein>
    <recommendedName>
        <fullName evidence="3">Opine dehydrogenase domain-containing protein</fullName>
    </recommendedName>
</protein>
<evidence type="ECO:0000256" key="1">
    <source>
        <dbReference type="SAM" id="MobiDB-lite"/>
    </source>
</evidence>
<keyword evidence="2" id="KW-0732">Signal</keyword>
<feature type="compositionally biased region" description="Pro residues" evidence="1">
    <location>
        <begin position="425"/>
        <end position="434"/>
    </location>
</feature>
<evidence type="ECO:0000259" key="3">
    <source>
        <dbReference type="Pfam" id="PF02317"/>
    </source>
</evidence>
<dbReference type="Proteomes" id="UP001530293">
    <property type="component" value="Unassembled WGS sequence"/>
</dbReference>
<evidence type="ECO:0000313" key="5">
    <source>
        <dbReference type="Proteomes" id="UP001530293"/>
    </source>
</evidence>
<feature type="compositionally biased region" description="Low complexity" evidence="1">
    <location>
        <begin position="446"/>
        <end position="456"/>
    </location>
</feature>
<organism evidence="4 5">
    <name type="scientific">Discostella pseudostelligera</name>
    <dbReference type="NCBI Taxonomy" id="259834"/>
    <lineage>
        <taxon>Eukaryota</taxon>
        <taxon>Sar</taxon>
        <taxon>Stramenopiles</taxon>
        <taxon>Ochrophyta</taxon>
        <taxon>Bacillariophyta</taxon>
        <taxon>Coscinodiscophyceae</taxon>
        <taxon>Thalassiosirophycidae</taxon>
        <taxon>Stephanodiscales</taxon>
        <taxon>Stephanodiscaceae</taxon>
        <taxon>Discostella</taxon>
    </lineage>
</organism>
<gene>
    <name evidence="4" type="ORF">ACHAWU_003408</name>
</gene>
<sequence>MASFVLPPLFMLLLSWQWQWHLAYGFGCSTIASSSKVSSPSSCSWHHCDHRYLTPFIAPTCRLNRRKVQLLRSTALFSTVAAPPPPHINDSVTSTAAATPSPSPPPLTFRVGIIGSGSIAYGTASLIASLGHDPMVWSPSGTSAPKPNEMPPTTTVEDSAKTLTAASETFAEIQCTGVIEHNFNVRIAHSPNELVRCNDGVLIVALPANGHKSVMDTLSPVIVDHLLARYAEASTKGQQNQQYDHHSVKRASITTPPMHIIISSHASLGAVYFMQSLRDECHKRRQKKMNGDDDDGFSSLLNNHDILEEVRITSWGTTAITARKTSDNTVRVTTVRQLVDYCTVPTFSTLSSFISSSADDPTRTTSSNASRRHELLICNDGYELCTTLFGPRFRNRKGGLLAISLSNLNPQAHLGIVLGNMSRMDPPPPPPPLPNSFTSLHVQPATSPDTSTSSTPPSFPSWYQGQNITPNIGRLMEALDTERIAIAKALGIEVRTIHEHFSWSFHVPMETLDEDASSANESSIPPKMRPLTVSEMNQQMHHYLKNDVLGPSSPNSRYVLEDVPYGLVLTILLGKLVNKPAVLHESGIRILSAMYGRDFMEENDLLRGLGLLKAGNSDDDEFMRMIPSLDHWKEMANTGMFHARD</sequence>
<keyword evidence="5" id="KW-1185">Reference proteome</keyword>
<comment type="caution">
    <text evidence="4">The sequence shown here is derived from an EMBL/GenBank/DDBJ whole genome shotgun (WGS) entry which is preliminary data.</text>
</comment>
<dbReference type="Gene3D" id="3.40.50.720">
    <property type="entry name" value="NAD(P)-binding Rossmann-like Domain"/>
    <property type="match status" value="1"/>
</dbReference>